<protein>
    <submittedName>
        <fullName evidence="1">Uncharacterized protein</fullName>
    </submittedName>
</protein>
<comment type="caution">
    <text evidence="1">The sequence shown here is derived from an EMBL/GenBank/DDBJ whole genome shotgun (WGS) entry which is preliminary data.</text>
</comment>
<organism evidence="1 2">
    <name type="scientific">[Pantoea] beijingensis</name>
    <dbReference type="NCBI Taxonomy" id="1324864"/>
    <lineage>
        <taxon>Bacteria</taxon>
        <taxon>Pseudomonadati</taxon>
        <taxon>Pseudomonadota</taxon>
        <taxon>Gammaproteobacteria</taxon>
        <taxon>Enterobacterales</taxon>
        <taxon>Erwiniaceae</taxon>
        <taxon>Erwinia</taxon>
    </lineage>
</organism>
<dbReference type="AlphaFoldDB" id="A0A443IA20"/>
<sequence length="323" mass="35215">MHRQRINQTLNPIEQRINRLIPPALENPLPPQAKKGLHEAALRYGASSAQASLFSAEGRITLDAITVTMVCLRSEPVPFWLLIGYLPPPQALHLAVWHHALLRSNEVSMAMNGSSFGIDQAGNAILTKPLLFNSPEDIDELATCLNDFNTLASSLIDLLLSLKAPEVHASPVPTASEQTGEAIQLAQKQMHKTWHNPLMVQLCEELGPAARLSVLHDFLCVIDLPERQITLIGDGDERHLLVATPVHQRFSEEKMHVGLLRANSELMPLSHCAFSLSSAGISLLSRQNSDGQSSAELASWLADFVTLATACDLPPPAAPTNTR</sequence>
<dbReference type="Proteomes" id="UP000288794">
    <property type="component" value="Unassembled WGS sequence"/>
</dbReference>
<evidence type="ECO:0000313" key="2">
    <source>
        <dbReference type="Proteomes" id="UP000288794"/>
    </source>
</evidence>
<accession>A0A443IA20</accession>
<gene>
    <name evidence="1" type="ORF">ED28_15585</name>
</gene>
<dbReference type="RefSeq" id="WP_128178957.1">
    <property type="nucleotide sequence ID" value="NZ_CP071409.1"/>
</dbReference>
<name>A0A443IA20_9GAMM</name>
<dbReference type="EMBL" id="JMEE01000044">
    <property type="protein sequence ID" value="RWR00875.1"/>
    <property type="molecule type" value="Genomic_DNA"/>
</dbReference>
<evidence type="ECO:0000313" key="1">
    <source>
        <dbReference type="EMBL" id="RWR00875.1"/>
    </source>
</evidence>
<reference evidence="1 2" key="1">
    <citation type="submission" date="2014-04" db="EMBL/GenBank/DDBJ databases">
        <title>Draft genome sequence of Pantoea beijingensis strain LMG 27579, an emerging pathogen to Pleurotus eryngii with potential industrial application.</title>
        <authorList>
            <person name="Xu F."/>
            <person name="Liu Y."/>
            <person name="Wang S."/>
            <person name="Yin Y."/>
            <person name="Ma Y."/>
            <person name="Zhao S."/>
            <person name="Rong C."/>
        </authorList>
    </citation>
    <scope>NUCLEOTIDE SEQUENCE [LARGE SCALE GENOMIC DNA]</scope>
    <source>
        <strain evidence="1 2">LMG 27579</strain>
    </source>
</reference>
<proteinExistence type="predicted"/>
<keyword evidence="2" id="KW-1185">Reference proteome</keyword>